<dbReference type="Gene3D" id="3.40.710.10">
    <property type="entry name" value="DD-peptidase/beta-lactamase superfamily"/>
    <property type="match status" value="1"/>
</dbReference>
<organism evidence="2 3">
    <name type="scientific">Mycobacteroides abscessus subsp. bolletii 50594</name>
    <dbReference type="NCBI Taxonomy" id="1303024"/>
    <lineage>
        <taxon>Bacteria</taxon>
        <taxon>Bacillati</taxon>
        <taxon>Actinomycetota</taxon>
        <taxon>Actinomycetes</taxon>
        <taxon>Mycobacteriales</taxon>
        <taxon>Mycobacteriaceae</taxon>
        <taxon>Mycobacteroides</taxon>
        <taxon>Mycobacteroides abscessus</taxon>
    </lineage>
</organism>
<dbReference type="GO" id="GO:0008800">
    <property type="term" value="F:beta-lactamase activity"/>
    <property type="evidence" value="ECO:0007669"/>
    <property type="project" value="InterPro"/>
</dbReference>
<dbReference type="Proteomes" id="UP000013961">
    <property type="component" value="Chromosome"/>
</dbReference>
<name>A0AB33AD68_9MYCO</name>
<gene>
    <name evidence="2" type="ORF">MASS_3168</name>
</gene>
<keyword evidence="2" id="KW-0449">Lipoprotein</keyword>
<dbReference type="SUPFAM" id="SSF56601">
    <property type="entry name" value="beta-lactamase/transpeptidase-like"/>
    <property type="match status" value="1"/>
</dbReference>
<dbReference type="PANTHER" id="PTHR35333">
    <property type="entry name" value="BETA-LACTAMASE"/>
    <property type="match status" value="1"/>
</dbReference>
<dbReference type="KEGG" id="mabb:MASS_3168"/>
<dbReference type="InterPro" id="IPR045155">
    <property type="entry name" value="Beta-lactam_cat"/>
</dbReference>
<evidence type="ECO:0000313" key="3">
    <source>
        <dbReference type="Proteomes" id="UP000013961"/>
    </source>
</evidence>
<dbReference type="InterPro" id="IPR000871">
    <property type="entry name" value="Beta-lactam_class-A"/>
</dbReference>
<dbReference type="AlphaFoldDB" id="A0AB33AD68"/>
<accession>A0AB33AD68</accession>
<dbReference type="GO" id="GO:0030655">
    <property type="term" value="P:beta-lactam antibiotic catabolic process"/>
    <property type="evidence" value="ECO:0007669"/>
    <property type="project" value="InterPro"/>
</dbReference>
<dbReference type="EMBL" id="CP004374">
    <property type="protein sequence ID" value="AGM29770.1"/>
    <property type="molecule type" value="Genomic_DNA"/>
</dbReference>
<evidence type="ECO:0000259" key="1">
    <source>
        <dbReference type="Pfam" id="PF13354"/>
    </source>
</evidence>
<dbReference type="GO" id="GO:0046677">
    <property type="term" value="P:response to antibiotic"/>
    <property type="evidence" value="ECO:0007669"/>
    <property type="project" value="InterPro"/>
</dbReference>
<evidence type="ECO:0000313" key="2">
    <source>
        <dbReference type="EMBL" id="AGM29770.1"/>
    </source>
</evidence>
<reference evidence="2 3" key="1">
    <citation type="journal article" date="2013" name="Genome Announc.">
        <title>Complete Genome Sequence of Mycobacterium massiliense Clinical Strain Asan 50594, Belonging to the Type II Genotype.</title>
        <authorList>
            <person name="Kim B.J."/>
            <person name="Kim B.R."/>
            <person name="Hong S.H."/>
            <person name="Seok S.H."/>
            <person name="Kook Y.H."/>
            <person name="Kim B.J."/>
        </authorList>
    </citation>
    <scope>NUCLEOTIDE SEQUENCE [LARGE SCALE GENOMIC DNA]</scope>
    <source>
        <strain evidence="2 3">50594</strain>
    </source>
</reference>
<proteinExistence type="predicted"/>
<sequence length="309" mass="32375">MTAEGVHVMRGQHLFVGLTLTAATALTSGCVASVRSDPATPVLAVVSAPAETPPVFEVESPTSFATLPERTTAATTQAKSAGATLTAVIKDRASGAIVSNGNNSTIAIASVAKLFIADDLLMRESQGEVTLTPADRAAFDRMLQSSDDSAAEVFWQRGGGNSIITRVAARYGLASTNVPSDGMWWNTISTANDLVQYYDMLLSGTGGLPPERANIIVDDLSRSTPNGIDGYPQRFGIPDGIPGEPVAVKQGWMCCVGSAWMHLSTGVVGPDRRFIVVVSSLQTANDVTARNTLTQAVATMFPGGRIETE</sequence>
<dbReference type="InterPro" id="IPR012338">
    <property type="entry name" value="Beta-lactam/transpept-like"/>
</dbReference>
<dbReference type="PANTHER" id="PTHR35333:SF3">
    <property type="entry name" value="BETA-LACTAMASE-TYPE TRANSPEPTIDASE FOLD CONTAINING PROTEIN"/>
    <property type="match status" value="1"/>
</dbReference>
<protein>
    <submittedName>
        <fullName evidence="2">Lipoprotein LppW</fullName>
    </submittedName>
</protein>
<feature type="domain" description="Beta-lactamase class A catalytic" evidence="1">
    <location>
        <begin position="140"/>
        <end position="278"/>
    </location>
</feature>
<dbReference type="Pfam" id="PF13354">
    <property type="entry name" value="Beta-lactamase2"/>
    <property type="match status" value="1"/>
</dbReference>